<reference evidence="2 3" key="1">
    <citation type="submission" date="2023-03" db="EMBL/GenBank/DDBJ databases">
        <title>High-quality genome of Scylla paramamosain provides insights in environmental adaptation.</title>
        <authorList>
            <person name="Zhang L."/>
        </authorList>
    </citation>
    <scope>NUCLEOTIDE SEQUENCE [LARGE SCALE GENOMIC DNA]</scope>
    <source>
        <strain evidence="2">LZ_2023a</strain>
        <tissue evidence="2">Muscle</tissue>
    </source>
</reference>
<feature type="compositionally biased region" description="Basic and acidic residues" evidence="1">
    <location>
        <begin position="54"/>
        <end position="85"/>
    </location>
</feature>
<feature type="compositionally biased region" description="Basic and acidic residues" evidence="1">
    <location>
        <begin position="128"/>
        <end position="141"/>
    </location>
</feature>
<evidence type="ECO:0000313" key="2">
    <source>
        <dbReference type="EMBL" id="KAK8398196.1"/>
    </source>
</evidence>
<feature type="region of interest" description="Disordered" evidence="1">
    <location>
        <begin position="292"/>
        <end position="330"/>
    </location>
</feature>
<sequence>MGGQVEAIVLSPAPGEEEATQDGGFQERPDQELWRQGDQEEKDPQEGQDSQVSGKDDGGKKEKEDTGGGNGEDSKDAEDKARQDGDSNNAGRAEFDGGKVTEGTAKDESNKKPALEDRSGNKKRKGSGGRDDKPHSVEIRIHPPNAKRISTSKRQATNTKNANTAQKKVPSSSLKPSKMRDGEERGSKLPSPERGSRGASPEQGRNKSPGSGRASPHGGRQGSDVDEKAKSIISKTSDSDKDAEESNKNKTNTGGGGGGGEVPRDAPPASHPRKPPVEDRALQAILAARRRSLENAGKAEPRRNKTEEDIKAKQSEEAKRQEPATVDPPPWMAGAAVLWHRYCELQILAHLAHAAARNNDEGGGGEDSARTLKGKMVNRFVVTELRQKRKLMGHLGAPGREEVYCDKDRAAAVAMGDQDIKTSLKVGSVTPEPVKPNTGLTCQGVLYDILATGLLTRTVTD</sequence>
<dbReference type="EMBL" id="JARAKH010000012">
    <property type="protein sequence ID" value="KAK8398196.1"/>
    <property type="molecule type" value="Genomic_DNA"/>
</dbReference>
<feature type="compositionally biased region" description="Basic and acidic residues" evidence="1">
    <location>
        <begin position="292"/>
        <end position="322"/>
    </location>
</feature>
<feature type="compositionally biased region" description="Low complexity" evidence="1">
    <location>
        <begin position="167"/>
        <end position="176"/>
    </location>
</feature>
<feature type="compositionally biased region" description="Basic and acidic residues" evidence="1">
    <location>
        <begin position="237"/>
        <end position="248"/>
    </location>
</feature>
<dbReference type="Proteomes" id="UP001487740">
    <property type="component" value="Unassembled WGS sequence"/>
</dbReference>
<evidence type="ECO:0000256" key="1">
    <source>
        <dbReference type="SAM" id="MobiDB-lite"/>
    </source>
</evidence>
<feature type="compositionally biased region" description="Basic and acidic residues" evidence="1">
    <location>
        <begin position="93"/>
        <end position="120"/>
    </location>
</feature>
<dbReference type="AlphaFoldDB" id="A0AAW0UGY7"/>
<feature type="compositionally biased region" description="Basic and acidic residues" evidence="1">
    <location>
        <begin position="178"/>
        <end position="187"/>
    </location>
</feature>
<feature type="compositionally biased region" description="Basic and acidic residues" evidence="1">
    <location>
        <begin position="25"/>
        <end position="45"/>
    </location>
</feature>
<gene>
    <name evidence="2" type="ORF">O3P69_003834</name>
</gene>
<comment type="caution">
    <text evidence="2">The sequence shown here is derived from an EMBL/GenBank/DDBJ whole genome shotgun (WGS) entry which is preliminary data.</text>
</comment>
<evidence type="ECO:0000313" key="3">
    <source>
        <dbReference type="Proteomes" id="UP001487740"/>
    </source>
</evidence>
<keyword evidence="3" id="KW-1185">Reference proteome</keyword>
<feature type="compositionally biased region" description="Polar residues" evidence="1">
    <location>
        <begin position="148"/>
        <end position="166"/>
    </location>
</feature>
<protein>
    <submittedName>
        <fullName evidence="2">Uncharacterized protein</fullName>
    </submittedName>
</protein>
<name>A0AAW0UGY7_SCYPA</name>
<proteinExistence type="predicted"/>
<accession>A0AAW0UGY7</accession>
<organism evidence="2 3">
    <name type="scientific">Scylla paramamosain</name>
    <name type="common">Mud crab</name>
    <dbReference type="NCBI Taxonomy" id="85552"/>
    <lineage>
        <taxon>Eukaryota</taxon>
        <taxon>Metazoa</taxon>
        <taxon>Ecdysozoa</taxon>
        <taxon>Arthropoda</taxon>
        <taxon>Crustacea</taxon>
        <taxon>Multicrustacea</taxon>
        <taxon>Malacostraca</taxon>
        <taxon>Eumalacostraca</taxon>
        <taxon>Eucarida</taxon>
        <taxon>Decapoda</taxon>
        <taxon>Pleocyemata</taxon>
        <taxon>Brachyura</taxon>
        <taxon>Eubrachyura</taxon>
        <taxon>Portunoidea</taxon>
        <taxon>Portunidae</taxon>
        <taxon>Portuninae</taxon>
        <taxon>Scylla</taxon>
    </lineage>
</organism>
<feature type="region of interest" description="Disordered" evidence="1">
    <location>
        <begin position="1"/>
        <end position="276"/>
    </location>
</feature>